<dbReference type="Pfam" id="PF13403">
    <property type="entry name" value="Hint_2"/>
    <property type="match status" value="1"/>
</dbReference>
<gene>
    <name evidence="2" type="ORF">W822_15520</name>
</gene>
<proteinExistence type="predicted"/>
<accession>V8QR10</accession>
<comment type="caution">
    <text evidence="2">The sequence shown here is derived from an EMBL/GenBank/DDBJ whole genome shotgun (WGS) entry which is preliminary data.</text>
</comment>
<evidence type="ECO:0000313" key="3">
    <source>
        <dbReference type="Proteomes" id="UP000018733"/>
    </source>
</evidence>
<dbReference type="HOGENOM" id="CLU_076822_0_0_4"/>
<dbReference type="Gene3D" id="2.170.16.10">
    <property type="entry name" value="Hedgehog/Intein (Hint) domain"/>
    <property type="match status" value="1"/>
</dbReference>
<keyword evidence="3" id="KW-1185">Reference proteome</keyword>
<reference evidence="2 3" key="1">
    <citation type="journal article" date="2014" name="Genome Announc.">
        <title>Draft Genome Sequence of Advenella kashmirensis Strain W13003, a Polycyclic Aromatic Hydrocarbon-Degrading Bacterium.</title>
        <authorList>
            <person name="Wang X."/>
            <person name="Jin D."/>
            <person name="Zhou L."/>
            <person name="Wu L."/>
            <person name="An W."/>
            <person name="Zhao L."/>
        </authorList>
    </citation>
    <scope>NUCLEOTIDE SEQUENCE [LARGE SCALE GENOMIC DNA]</scope>
    <source>
        <strain evidence="2 3">W13003</strain>
    </source>
</reference>
<dbReference type="PATRIC" id="fig|1424334.3.peg.3120"/>
<feature type="domain" description="Hedgehog/Intein (Hint)" evidence="1">
    <location>
        <begin position="54"/>
        <end position="192"/>
    </location>
</feature>
<name>V8QR10_9BURK</name>
<dbReference type="InterPro" id="IPR028992">
    <property type="entry name" value="Hedgehog/Intein_dom"/>
</dbReference>
<dbReference type="STRING" id="1424334.W822_15520"/>
<dbReference type="eggNOG" id="COG3210">
    <property type="taxonomic scope" value="Bacteria"/>
</dbReference>
<dbReference type="EMBL" id="AYXT01000010">
    <property type="protein sequence ID" value="ETF02416.1"/>
    <property type="molecule type" value="Genomic_DNA"/>
</dbReference>
<organism evidence="2 3">
    <name type="scientific">Advenella kashmirensis W13003</name>
    <dbReference type="NCBI Taxonomy" id="1424334"/>
    <lineage>
        <taxon>Bacteria</taxon>
        <taxon>Pseudomonadati</taxon>
        <taxon>Pseudomonadota</taxon>
        <taxon>Betaproteobacteria</taxon>
        <taxon>Burkholderiales</taxon>
        <taxon>Alcaligenaceae</taxon>
    </lineage>
</organism>
<dbReference type="AlphaFoldDB" id="V8QR10"/>
<evidence type="ECO:0000259" key="1">
    <source>
        <dbReference type="Pfam" id="PF13403"/>
    </source>
</evidence>
<dbReference type="SUPFAM" id="SSF51294">
    <property type="entry name" value="Hedgehog/intein (Hint) domain"/>
    <property type="match status" value="1"/>
</dbReference>
<protein>
    <recommendedName>
        <fullName evidence="1">Hedgehog/Intein (Hint) domain-containing protein</fullName>
    </recommendedName>
</protein>
<dbReference type="Proteomes" id="UP000018733">
    <property type="component" value="Unassembled WGS sequence"/>
</dbReference>
<sequence length="251" mass="28357">MNSNQLQAPIEGFHDDGYVVFADGGYVFFSNTSYDAGTTLSLETDETDHPGLPVCFTKGTLIDTPQGPMPVEQLKEGDTVIGSMGTGRVKWIGWRNYTLNNVRLSEDLRKKSAPVRIKRDAIKDNVPSMDLLVSPWHHIQIEDVLVRANDLVNGQTIIQELDVKQVHYFHIELEQFDVVRSHGVYSESWADGGNRDFFENVDVTALRPSDMQRRLADRPGFTVLRDRTKISAIRNMLLERVCRLTGHEKAA</sequence>
<evidence type="ECO:0000313" key="2">
    <source>
        <dbReference type="EMBL" id="ETF02416.1"/>
    </source>
</evidence>
<dbReference type="InterPro" id="IPR036844">
    <property type="entry name" value="Hint_dom_sf"/>
</dbReference>